<comment type="caution">
    <text evidence="2">The sequence shown here is derived from an EMBL/GenBank/DDBJ whole genome shotgun (WGS) entry which is preliminary data.</text>
</comment>
<dbReference type="GO" id="GO:0016747">
    <property type="term" value="F:acyltransferase activity, transferring groups other than amino-acyl groups"/>
    <property type="evidence" value="ECO:0007669"/>
    <property type="project" value="InterPro"/>
</dbReference>
<evidence type="ECO:0000313" key="3">
    <source>
        <dbReference type="Proteomes" id="UP000481861"/>
    </source>
</evidence>
<evidence type="ECO:0000259" key="1">
    <source>
        <dbReference type="PROSITE" id="PS51186"/>
    </source>
</evidence>
<proteinExistence type="predicted"/>
<organism evidence="2 3">
    <name type="scientific">Massariosphaeria phaeospora</name>
    <dbReference type="NCBI Taxonomy" id="100035"/>
    <lineage>
        <taxon>Eukaryota</taxon>
        <taxon>Fungi</taxon>
        <taxon>Dikarya</taxon>
        <taxon>Ascomycota</taxon>
        <taxon>Pezizomycotina</taxon>
        <taxon>Dothideomycetes</taxon>
        <taxon>Pleosporomycetidae</taxon>
        <taxon>Pleosporales</taxon>
        <taxon>Pleosporales incertae sedis</taxon>
        <taxon>Massariosphaeria</taxon>
    </lineage>
</organism>
<protein>
    <submittedName>
        <fullName evidence="2">Acyl-CoA N-acyltransferase</fullName>
    </submittedName>
</protein>
<dbReference type="PROSITE" id="PS51186">
    <property type="entry name" value="GNAT"/>
    <property type="match status" value="1"/>
</dbReference>
<keyword evidence="2" id="KW-0012">Acyltransferase</keyword>
<reference evidence="2 3" key="1">
    <citation type="submission" date="2020-01" db="EMBL/GenBank/DDBJ databases">
        <authorList>
            <consortium name="DOE Joint Genome Institute"/>
            <person name="Haridas S."/>
            <person name="Albert R."/>
            <person name="Binder M."/>
            <person name="Bloem J."/>
            <person name="Labutti K."/>
            <person name="Salamov A."/>
            <person name="Andreopoulos B."/>
            <person name="Baker S.E."/>
            <person name="Barry K."/>
            <person name="Bills G."/>
            <person name="Bluhm B.H."/>
            <person name="Cannon C."/>
            <person name="Castanera R."/>
            <person name="Culley D.E."/>
            <person name="Daum C."/>
            <person name="Ezra D."/>
            <person name="Gonzalez J.B."/>
            <person name="Henrissat B."/>
            <person name="Kuo A."/>
            <person name="Liang C."/>
            <person name="Lipzen A."/>
            <person name="Lutzoni F."/>
            <person name="Magnuson J."/>
            <person name="Mondo S."/>
            <person name="Nolan M."/>
            <person name="Ohm R."/>
            <person name="Pangilinan J."/>
            <person name="Park H.-J.H."/>
            <person name="Ramirez L."/>
            <person name="Alfaro M."/>
            <person name="Sun H."/>
            <person name="Tritt A."/>
            <person name="Yoshinaga Y."/>
            <person name="Zwiers L.-H.L."/>
            <person name="Turgeon B.G."/>
            <person name="Goodwin S.B."/>
            <person name="Spatafora J.W."/>
            <person name="Crous P.W."/>
            <person name="Grigoriev I.V."/>
        </authorList>
    </citation>
    <scope>NUCLEOTIDE SEQUENCE [LARGE SCALE GENOMIC DNA]</scope>
    <source>
        <strain evidence="2 3">CBS 611.86</strain>
    </source>
</reference>
<keyword evidence="3" id="KW-1185">Reference proteome</keyword>
<dbReference type="PANTHER" id="PTHR43792:SF1">
    <property type="entry name" value="N-ACETYLTRANSFERASE DOMAIN-CONTAINING PROTEIN"/>
    <property type="match status" value="1"/>
</dbReference>
<dbReference type="PANTHER" id="PTHR43792">
    <property type="entry name" value="GNAT FAMILY, PUTATIVE (AFU_ORTHOLOGUE AFUA_3G00765)-RELATED-RELATED"/>
    <property type="match status" value="1"/>
</dbReference>
<sequence>MVVVDPDITVQTERLRLRPLAMADAEDVALMRAHPEVMKHTSLRPTDDMEKTKDWIRGCHARPENWNFSIELLPSASASASARTTTGPRVIGMIGAVRAPEIGYMFNHAYWGRGYATEALRAFMPLFFAHYAGGGSEQPRYEYAEAHTDPELVASQNVLAKAGFRLYERREKDFENLVLGWRDTLVYRLGRPDADGVAAALSTI</sequence>
<dbReference type="OrthoDB" id="4072826at2759"/>
<dbReference type="Proteomes" id="UP000481861">
    <property type="component" value="Unassembled WGS sequence"/>
</dbReference>
<dbReference type="InterPro" id="IPR016181">
    <property type="entry name" value="Acyl_CoA_acyltransferase"/>
</dbReference>
<keyword evidence="2" id="KW-0808">Transferase</keyword>
<dbReference type="InterPro" id="IPR000182">
    <property type="entry name" value="GNAT_dom"/>
</dbReference>
<accession>A0A7C8IJT2</accession>
<dbReference type="Pfam" id="PF13302">
    <property type="entry name" value="Acetyltransf_3"/>
    <property type="match status" value="1"/>
</dbReference>
<dbReference type="AlphaFoldDB" id="A0A7C8IJT2"/>
<evidence type="ECO:0000313" key="2">
    <source>
        <dbReference type="EMBL" id="KAF2878153.1"/>
    </source>
</evidence>
<dbReference type="EMBL" id="JAADJZ010000001">
    <property type="protein sequence ID" value="KAF2878153.1"/>
    <property type="molecule type" value="Genomic_DNA"/>
</dbReference>
<feature type="domain" description="N-acetyltransferase" evidence="1">
    <location>
        <begin position="38"/>
        <end position="192"/>
    </location>
</feature>
<gene>
    <name evidence="2" type="ORF">BDV95DRAFT_480554</name>
</gene>
<dbReference type="Gene3D" id="3.40.630.30">
    <property type="match status" value="1"/>
</dbReference>
<dbReference type="SUPFAM" id="SSF55729">
    <property type="entry name" value="Acyl-CoA N-acyltransferases (Nat)"/>
    <property type="match status" value="1"/>
</dbReference>
<dbReference type="InterPro" id="IPR051531">
    <property type="entry name" value="N-acetyltransferase"/>
</dbReference>
<name>A0A7C8IJT2_9PLEO</name>